<dbReference type="PRINTS" id="PR00320">
    <property type="entry name" value="GPROTEINBRPT"/>
</dbReference>
<name>A0AAE1FSF4_PETCI</name>
<gene>
    <name evidence="6" type="ORF">Pcinc_018267</name>
</gene>
<comment type="caution">
    <text evidence="6">The sequence shown here is derived from an EMBL/GenBank/DDBJ whole genome shotgun (WGS) entry which is preliminary data.</text>
</comment>
<dbReference type="EMBL" id="JAWQEG010001737">
    <property type="protein sequence ID" value="KAK3876978.1"/>
    <property type="molecule type" value="Genomic_DNA"/>
</dbReference>
<evidence type="ECO:0000256" key="3">
    <source>
        <dbReference type="PROSITE-ProRule" id="PRU00221"/>
    </source>
</evidence>
<dbReference type="Proteomes" id="UP001286313">
    <property type="component" value="Unassembled WGS sequence"/>
</dbReference>
<feature type="repeat" description="WD" evidence="3">
    <location>
        <begin position="559"/>
        <end position="601"/>
    </location>
</feature>
<feature type="repeat" description="WD" evidence="3">
    <location>
        <begin position="730"/>
        <end position="772"/>
    </location>
</feature>
<protein>
    <recommendedName>
        <fullName evidence="5">Anaphase-promoting complex subunit 4-like WD40 domain-containing protein</fullName>
    </recommendedName>
</protein>
<dbReference type="Pfam" id="PF12894">
    <property type="entry name" value="ANAPC4_WD40"/>
    <property type="match status" value="1"/>
</dbReference>
<keyword evidence="2" id="KW-0677">Repeat</keyword>
<keyword evidence="1 3" id="KW-0853">WD repeat</keyword>
<reference evidence="6" key="1">
    <citation type="submission" date="2023-10" db="EMBL/GenBank/DDBJ databases">
        <title>Genome assemblies of two species of porcelain crab, Petrolisthes cinctipes and Petrolisthes manimaculis (Anomura: Porcellanidae).</title>
        <authorList>
            <person name="Angst P."/>
        </authorList>
    </citation>
    <scope>NUCLEOTIDE SEQUENCE</scope>
    <source>
        <strain evidence="6">PB745_01</strain>
        <tissue evidence="6">Gill</tissue>
    </source>
</reference>
<evidence type="ECO:0000259" key="5">
    <source>
        <dbReference type="Pfam" id="PF12894"/>
    </source>
</evidence>
<evidence type="ECO:0000256" key="1">
    <source>
        <dbReference type="ARBA" id="ARBA00022574"/>
    </source>
</evidence>
<dbReference type="PANTHER" id="PTHR44464:SF1">
    <property type="entry name" value="WD REPEAT-CONTAINING PROTEIN 17"/>
    <property type="match status" value="1"/>
</dbReference>
<feature type="repeat" description="WD" evidence="3">
    <location>
        <begin position="773"/>
        <end position="815"/>
    </location>
</feature>
<dbReference type="InterPro" id="IPR020472">
    <property type="entry name" value="WD40_PAC1"/>
</dbReference>
<dbReference type="InterPro" id="IPR001680">
    <property type="entry name" value="WD40_rpt"/>
</dbReference>
<dbReference type="SUPFAM" id="SSF50978">
    <property type="entry name" value="WD40 repeat-like"/>
    <property type="match status" value="1"/>
</dbReference>
<dbReference type="CDD" id="cd00200">
    <property type="entry name" value="WD40"/>
    <property type="match status" value="1"/>
</dbReference>
<dbReference type="SUPFAM" id="SSF50998">
    <property type="entry name" value="Quinoprotein alcohol dehydrogenase-like"/>
    <property type="match status" value="1"/>
</dbReference>
<feature type="domain" description="Anaphase-promoting complex subunit 4-like WD40" evidence="5">
    <location>
        <begin position="575"/>
        <end position="660"/>
    </location>
</feature>
<dbReference type="InterPro" id="IPR036322">
    <property type="entry name" value="WD40_repeat_dom_sf"/>
</dbReference>
<feature type="region of interest" description="Disordered" evidence="4">
    <location>
        <begin position="1091"/>
        <end position="1114"/>
    </location>
</feature>
<sequence>MKSGETQLPASLAHIPPVAQQIQMAQQSIHTRLGLSSAAGNMNRNKQVTGCDWTPLPSLSDDRFANLRPQYSIPHFNTQEKTEAVGNSECSGCLHLSRVSLPSEGYPAAADLELANLSPFQALDNSCAWNIQGNANYLASASTHCGVLAGLRAHTDPTTHAPVSAIKGGMLQQLALLAAGAQPWHQNICTAHTRRLAYAATLAIYVYEAEAGSSEWQLFSILADHRKTITCLHWHPCSEDLLASASQDRRVCVWSVSRQSVLYAISICHIPTTVAWCTGHRDLLSFCTEKGPLQLWDYTDNTEPYAFREDYGYTTNIVTYRWHPNVHGRLVIGHQDGKITVYREDTSLWHSGSTILDTTTDTSNNNQTCCQFFTSDVGKPRHSGFPEGGGGGGIVGEENDGPRLVALEWDTCSADYLLVAYRGGALWLVDVNTMRVITKYILPVSASVATLAWLPDAPGVFVTGDAEKGILRIWTVNRPTSVENHILKETGFHSLCATRVENTNLSHHDSGSMKGREMERKAGGGGGAVVPNVAIVTLFKDGGVGLYHLRRKQWLFNREHGHTETIFDCSFKPEDSDLLATGSFDGSIKIWRIDTMEAVDTLPNTGTIIYSLSWAPADLNCIAAGTSGGIVFIWDVGKDKILQELTAHKDKKVFCVSWNQKDARRIASAGECGYCYIHQVSGTLLQDYRHPGPVYGCDWRDADILATGCEDGRIRIYNVTKNKKEPITELKAHMKKVFRVKWNPVYEDILCSGSDDSSVRIWSYSRAQCLAVLVGHSDNVRGLAWCPELPFLLISGSWDRTMRVWDARRATCLDVVLDHGADVYGLSIHPARPFLLASCSRDSTLRLWSLSSFVAPLQLKVLAGKPIEDIIDKSAGESRTWSGGLQLCGMRAEHLQASLTRTDPAHTSTKRLKLFADLFCGDIRVRNVWDLVYVLQGHTDISLLSTNYTQAIMHHSHLIKCSLAAAAEQEMDENRGMGVGGRKHSGLGVGVGQGDVGEWYLRCGALQQYCELMTRLHQWDHALALAPSVSVDYWRKLMARHAEQLLSDDNEACVPYLLATRDADKLINFHIGRGHLDKAFSECVALSKAGRSRSLKGPPPDIPPRIPDTNGAGKSVGGRAVECAELVARWHLLRGSPIVAACALLAVDDIKGALTMLLRGHELELVVVIGRLLGCDDPSETTEPNDSKDVDNCNVVEKKEEKKEEGEGGKSGEETTTTRGVSVRCVVETSLRYLTYRAVRLGLWELAIDLANKLPKSMNQTVLKAEVILSYLGSHEEREALYAYAGFPSSTDCLDRGRGGVGSVLEQVLFLLLSPQPNKGLTMALQYLQEQIVGDNVDREEVWLVLRLVQAVPLVPVGGGAGRWTIRGDERGALLALSAYLGGVRAAILDYRTIVPYLFSHASYILEKHRPSGYEFLGQYITTARTKWERGESDWGVVTSNTSACWLWCDSGVTRVSGSHLPRHSDSQTCCITNQIIKGPSYFLEKSESVMGQNDALMWAKVHPYSPLGTGLRLNPF</sequence>
<feature type="repeat" description="WD" evidence="3">
    <location>
        <begin position="222"/>
        <end position="264"/>
    </location>
</feature>
<accession>A0AAE1FSF4</accession>
<evidence type="ECO:0000313" key="6">
    <source>
        <dbReference type="EMBL" id="KAK3876978.1"/>
    </source>
</evidence>
<feature type="compositionally biased region" description="Pro residues" evidence="4">
    <location>
        <begin position="1097"/>
        <end position="1106"/>
    </location>
</feature>
<feature type="compositionally biased region" description="Basic and acidic residues" evidence="4">
    <location>
        <begin position="1185"/>
        <end position="1213"/>
    </location>
</feature>
<proteinExistence type="predicted"/>
<dbReference type="PROSITE" id="PS50082">
    <property type="entry name" value="WD_REPEATS_2"/>
    <property type="match status" value="5"/>
</dbReference>
<dbReference type="SMART" id="SM00320">
    <property type="entry name" value="WD40"/>
    <property type="match status" value="10"/>
</dbReference>
<dbReference type="InterPro" id="IPR011047">
    <property type="entry name" value="Quinoprotein_ADH-like_sf"/>
</dbReference>
<dbReference type="PROSITE" id="PS50294">
    <property type="entry name" value="WD_REPEATS_REGION"/>
    <property type="match status" value="4"/>
</dbReference>
<evidence type="ECO:0000256" key="4">
    <source>
        <dbReference type="SAM" id="MobiDB-lite"/>
    </source>
</evidence>
<keyword evidence="7" id="KW-1185">Reference proteome</keyword>
<dbReference type="InterPro" id="IPR015943">
    <property type="entry name" value="WD40/YVTN_repeat-like_dom_sf"/>
</dbReference>
<evidence type="ECO:0000313" key="7">
    <source>
        <dbReference type="Proteomes" id="UP001286313"/>
    </source>
</evidence>
<feature type="region of interest" description="Disordered" evidence="4">
    <location>
        <begin position="1178"/>
        <end position="1216"/>
    </location>
</feature>
<dbReference type="Gene3D" id="2.130.10.10">
    <property type="entry name" value="YVTN repeat-like/Quinoprotein amine dehydrogenase"/>
    <property type="match status" value="4"/>
</dbReference>
<dbReference type="PANTHER" id="PTHR44464">
    <property type="entry name" value="WD REPEAT-CONTAINING PROTEIN 17"/>
    <property type="match status" value="1"/>
</dbReference>
<organism evidence="6 7">
    <name type="scientific">Petrolisthes cinctipes</name>
    <name type="common">Flat porcelain crab</name>
    <dbReference type="NCBI Taxonomy" id="88211"/>
    <lineage>
        <taxon>Eukaryota</taxon>
        <taxon>Metazoa</taxon>
        <taxon>Ecdysozoa</taxon>
        <taxon>Arthropoda</taxon>
        <taxon>Crustacea</taxon>
        <taxon>Multicrustacea</taxon>
        <taxon>Malacostraca</taxon>
        <taxon>Eumalacostraca</taxon>
        <taxon>Eucarida</taxon>
        <taxon>Decapoda</taxon>
        <taxon>Pleocyemata</taxon>
        <taxon>Anomura</taxon>
        <taxon>Galatheoidea</taxon>
        <taxon>Porcellanidae</taxon>
        <taxon>Petrolisthes</taxon>
    </lineage>
</organism>
<dbReference type="Pfam" id="PF00400">
    <property type="entry name" value="WD40"/>
    <property type="match status" value="5"/>
</dbReference>
<evidence type="ECO:0000256" key="2">
    <source>
        <dbReference type="ARBA" id="ARBA00022737"/>
    </source>
</evidence>
<dbReference type="InterPro" id="IPR024977">
    <property type="entry name" value="Apc4-like_WD40_dom"/>
</dbReference>
<feature type="repeat" description="WD" evidence="3">
    <location>
        <begin position="816"/>
        <end position="852"/>
    </location>
</feature>